<organism evidence="2 3">
    <name type="scientific">Calidithermus terrae</name>
    <dbReference type="NCBI Taxonomy" id="1408545"/>
    <lineage>
        <taxon>Bacteria</taxon>
        <taxon>Thermotogati</taxon>
        <taxon>Deinococcota</taxon>
        <taxon>Deinococci</taxon>
        <taxon>Thermales</taxon>
        <taxon>Thermaceae</taxon>
        <taxon>Calidithermus</taxon>
    </lineage>
</organism>
<accession>A0A399F531</accession>
<proteinExistence type="predicted"/>
<keyword evidence="3" id="KW-1185">Reference proteome</keyword>
<name>A0A399F531_9DEIN</name>
<reference evidence="2 3" key="1">
    <citation type="submission" date="2018-08" db="EMBL/GenBank/DDBJ databases">
        <title>Meiothermus terrae DSM 26712 genome sequencing project.</title>
        <authorList>
            <person name="Da Costa M.S."/>
            <person name="Albuquerque L."/>
            <person name="Raposo P."/>
            <person name="Froufe H.J.C."/>
            <person name="Barroso C.S."/>
            <person name="Egas C."/>
        </authorList>
    </citation>
    <scope>NUCLEOTIDE SEQUENCE [LARGE SCALE GENOMIC DNA]</scope>
    <source>
        <strain evidence="2 3">DSM 26712</strain>
    </source>
</reference>
<keyword evidence="1" id="KW-0175">Coiled coil</keyword>
<feature type="coiled-coil region" evidence="1">
    <location>
        <begin position="7"/>
        <end position="119"/>
    </location>
</feature>
<comment type="caution">
    <text evidence="2">The sequence shown here is derived from an EMBL/GenBank/DDBJ whole genome shotgun (WGS) entry which is preliminary data.</text>
</comment>
<evidence type="ECO:0000313" key="2">
    <source>
        <dbReference type="EMBL" id="RIH90875.1"/>
    </source>
</evidence>
<evidence type="ECO:0008006" key="4">
    <source>
        <dbReference type="Google" id="ProtNLM"/>
    </source>
</evidence>
<dbReference type="EMBL" id="QXDL01000002">
    <property type="protein sequence ID" value="RIH90875.1"/>
    <property type="molecule type" value="Genomic_DNA"/>
</dbReference>
<protein>
    <recommendedName>
        <fullName evidence="4">Chromosome partition protein Smc</fullName>
    </recommendedName>
</protein>
<evidence type="ECO:0000256" key="1">
    <source>
        <dbReference type="SAM" id="Coils"/>
    </source>
</evidence>
<dbReference type="AlphaFoldDB" id="A0A399F531"/>
<dbReference type="Proteomes" id="UP000265715">
    <property type="component" value="Unassembled WGS sequence"/>
</dbReference>
<sequence length="212" mass="23896">MNDLHALTTLQAQLAEARTELEAAQAKAAQTTDLHDKISHITRARAAQDLISSLEAEISTVRAAIAQQERQQQREALLTEARQLAESIALTRDRLEGLLEEAESALNALLEQAPGLLKEWRGLRHSWRLLTYQILGFSRPQPGGHVEAVQQQRAYQNLLRELAGAGEVLRLEPDGDLSPGERQWRPPRNWSYDRPLSARDLVSYVLDESIRR</sequence>
<gene>
    <name evidence="2" type="ORF">Mterra_00099</name>
</gene>
<evidence type="ECO:0000313" key="3">
    <source>
        <dbReference type="Proteomes" id="UP000265715"/>
    </source>
</evidence>
<dbReference type="RefSeq" id="WP_119313380.1">
    <property type="nucleotide sequence ID" value="NZ_QXDL01000002.1"/>
</dbReference>